<sequence>MAGIRAMTGGARVGRATPPWRRTVGVIAASVAGSLLVASGVQAEDYPDYTRSSVYVPVRDGTKLAMNVYRPANGAGVVDEKLPVIFAFTPYRARYKGEDGRIVEAALGDQLALRSLLRAGYVVAVADIRGKGASFGHRRGFQDRTEARDGYDLVEWLARQPFSSGKVGMIGCSYLGGTTMHTVSTAPPSLKAAFIGATDWDKYAFVRRGGLTAQFNTRPDEPPAVDLASLPVDADPDAAMLREAVAEHAANTSMSGLWYSMPYRDSVSPLTGNDFWNEVAIWRYADTIRKSGIATYVWGNWKDEPTSQVLVAARNLGSRVLVGPGSHCVPPPGFDFTGEITRYFDHYLKNADNGFSGQPPVTFWSADDNGKGHYVRQDALPGAASTTWSWYLNGGDKDGQRGLSPRPGDSGTDRFTVDYDVANDAYFAFWPQPLDAHGITYTSAPFEHPVDLLGYPLAHLQLQSNRPDADVFVYLEEVSPGGSAQVLSFGRLKLSHRAIAPAPWDNLGLPWHSGLRNDVSPLGKGETARMEIAMMPLSHRIEPGYRLRFVMTGADPRQRNLAAVRQDPPPVLEIERGWQFGSRIDLPLREPRDDTIAGQIGGTGGRGTYPAVAQARADAPGYTIYRPQVLPEGKLPLVLWGNGGCRDDGLSAGHALREFASHGYLVIANGAPREERPVLAALPQPGEGAMRIPTEAERKPDETSTAQLLAAIDWAERVNADPADPLYGRVDTTRIAATGHSCGGLQALAAGADPRVDTVIAFGSGVYNQTGSGLSGVKIVKDDLKRLHTSVAYILGGPTDIAYPNGTDDFAKIAHIPVMLANLPVGHNGTLPLADGGEWARVGASWLDWQLKGDRQAGLMFTGNDCGLCKSPDWTVQRKNFPAKP</sequence>
<dbReference type="GO" id="GO:0008239">
    <property type="term" value="F:dipeptidyl-peptidase activity"/>
    <property type="evidence" value="ECO:0007669"/>
    <property type="project" value="InterPro"/>
</dbReference>
<gene>
    <name evidence="3" type="ORF">SAMN06295987_10494</name>
</gene>
<dbReference type="InterPro" id="IPR005674">
    <property type="entry name" value="CocE/Ser_esterase"/>
</dbReference>
<feature type="domain" description="Xaa-Pro dipeptidyl-peptidase C-terminal" evidence="2">
    <location>
        <begin position="341"/>
        <end position="572"/>
    </location>
</feature>
<dbReference type="SUPFAM" id="SSF49785">
    <property type="entry name" value="Galactose-binding domain-like"/>
    <property type="match status" value="1"/>
</dbReference>
<dbReference type="InterPro" id="IPR050261">
    <property type="entry name" value="FrsA_esterase"/>
</dbReference>
<evidence type="ECO:0000256" key="1">
    <source>
        <dbReference type="ARBA" id="ARBA00022801"/>
    </source>
</evidence>
<evidence type="ECO:0000313" key="3">
    <source>
        <dbReference type="EMBL" id="SLK02492.1"/>
    </source>
</evidence>
<dbReference type="STRING" id="428990.SAMN06295987_10494"/>
<dbReference type="GO" id="GO:0052689">
    <property type="term" value="F:carboxylic ester hydrolase activity"/>
    <property type="evidence" value="ECO:0007669"/>
    <property type="project" value="UniProtKB-ARBA"/>
</dbReference>
<accession>A0A1U6I389</accession>
<dbReference type="Gene3D" id="3.40.50.1820">
    <property type="entry name" value="alpha/beta hydrolase"/>
    <property type="match status" value="2"/>
</dbReference>
<dbReference type="InterPro" id="IPR000383">
    <property type="entry name" value="Xaa-Pro-like_dom"/>
</dbReference>
<dbReference type="Proteomes" id="UP000190989">
    <property type="component" value="Unassembled WGS sequence"/>
</dbReference>
<keyword evidence="1" id="KW-0378">Hydrolase</keyword>
<dbReference type="PANTHER" id="PTHR22946">
    <property type="entry name" value="DIENELACTONE HYDROLASE DOMAIN-CONTAINING PROTEIN-RELATED"/>
    <property type="match status" value="1"/>
</dbReference>
<name>A0A1U6I389_9SPHN</name>
<keyword evidence="4" id="KW-1185">Reference proteome</keyword>
<dbReference type="InterPro" id="IPR029058">
    <property type="entry name" value="AB_hydrolase_fold"/>
</dbReference>
<dbReference type="Gene3D" id="1.10.3020.10">
    <property type="entry name" value="alpha-amino acid ester hydrolase ( Helical cap domain)"/>
    <property type="match status" value="1"/>
</dbReference>
<dbReference type="InterPro" id="IPR008979">
    <property type="entry name" value="Galactose-bd-like_sf"/>
</dbReference>
<dbReference type="SMART" id="SM00939">
    <property type="entry name" value="PepX_C"/>
    <property type="match status" value="1"/>
</dbReference>
<dbReference type="Gene3D" id="2.60.120.260">
    <property type="entry name" value="Galactose-binding domain-like"/>
    <property type="match status" value="1"/>
</dbReference>
<dbReference type="NCBIfam" id="TIGR00976">
    <property type="entry name" value="CocE_NonD"/>
    <property type="match status" value="1"/>
</dbReference>
<evidence type="ECO:0000259" key="2">
    <source>
        <dbReference type="SMART" id="SM00939"/>
    </source>
</evidence>
<protein>
    <recommendedName>
        <fullName evidence="2">Xaa-Pro dipeptidyl-peptidase C-terminal domain-containing protein</fullName>
    </recommendedName>
</protein>
<proteinExistence type="predicted"/>
<dbReference type="Pfam" id="PF02129">
    <property type="entry name" value="Peptidase_S15"/>
    <property type="match status" value="1"/>
</dbReference>
<organism evidence="3 4">
    <name type="scientific">Novosphingobium mathurense</name>
    <dbReference type="NCBI Taxonomy" id="428990"/>
    <lineage>
        <taxon>Bacteria</taxon>
        <taxon>Pseudomonadati</taxon>
        <taxon>Pseudomonadota</taxon>
        <taxon>Alphaproteobacteria</taxon>
        <taxon>Sphingomonadales</taxon>
        <taxon>Sphingomonadaceae</taxon>
        <taxon>Novosphingobium</taxon>
    </lineage>
</organism>
<dbReference type="Pfam" id="PF08530">
    <property type="entry name" value="PepX_C"/>
    <property type="match status" value="1"/>
</dbReference>
<dbReference type="EMBL" id="FVZE01000004">
    <property type="protein sequence ID" value="SLK02492.1"/>
    <property type="molecule type" value="Genomic_DNA"/>
</dbReference>
<dbReference type="AlphaFoldDB" id="A0A1U6I389"/>
<reference evidence="4" key="1">
    <citation type="submission" date="2017-02" db="EMBL/GenBank/DDBJ databases">
        <authorList>
            <person name="Varghese N."/>
            <person name="Submissions S."/>
        </authorList>
    </citation>
    <scope>NUCLEOTIDE SEQUENCE [LARGE SCALE GENOMIC DNA]</scope>
    <source>
        <strain evidence="4">SM117</strain>
    </source>
</reference>
<dbReference type="SUPFAM" id="SSF53474">
    <property type="entry name" value="alpha/beta-Hydrolases"/>
    <property type="match status" value="2"/>
</dbReference>
<evidence type="ECO:0000313" key="4">
    <source>
        <dbReference type="Proteomes" id="UP000190989"/>
    </source>
</evidence>
<dbReference type="PANTHER" id="PTHR22946:SF9">
    <property type="entry name" value="POLYKETIDE TRANSFERASE AF380"/>
    <property type="match status" value="1"/>
</dbReference>
<dbReference type="RefSeq" id="WP_245829205.1">
    <property type="nucleotide sequence ID" value="NZ_FVZE01000004.1"/>
</dbReference>
<dbReference type="InterPro" id="IPR013736">
    <property type="entry name" value="Xaa-Pro_dipept_C"/>
</dbReference>